<keyword evidence="2" id="KW-0808">Transferase</keyword>
<evidence type="ECO:0000313" key="4">
    <source>
        <dbReference type="Proteomes" id="UP000298416"/>
    </source>
</evidence>
<sequence>MVVTRKTPELLCPAESTPHEFKSLSDIDDQTFLRMYVTTINFYKKNPSMEGKDLVKIIREAIAKALVFYYLFAGRLREHTGWKLVVECTGQGVVFAEANTDVTLLYFGEDALYSPFPNSNDITLDVPNNQGILFDIPLMFVQAQ</sequence>
<keyword evidence="4" id="KW-1185">Reference proteome</keyword>
<dbReference type="AlphaFoldDB" id="A0A8X8W734"/>
<protein>
    <submittedName>
        <fullName evidence="3">Uncharacterized protein</fullName>
    </submittedName>
</protein>
<comment type="similarity">
    <text evidence="1">Belongs to the plant acyltransferase family.</text>
</comment>
<name>A0A8X8W734_SALSN</name>
<reference evidence="3" key="2">
    <citation type="submission" date="2020-08" db="EMBL/GenBank/DDBJ databases">
        <title>Plant Genome Project.</title>
        <authorList>
            <person name="Zhang R.-G."/>
        </authorList>
    </citation>
    <scope>NUCLEOTIDE SEQUENCE</scope>
    <source>
        <strain evidence="3">Huo1</strain>
        <tissue evidence="3">Leaf</tissue>
    </source>
</reference>
<dbReference type="InterPro" id="IPR023213">
    <property type="entry name" value="CAT-like_dom_sf"/>
</dbReference>
<evidence type="ECO:0000256" key="2">
    <source>
        <dbReference type="ARBA" id="ARBA00022679"/>
    </source>
</evidence>
<dbReference type="InterPro" id="IPR050898">
    <property type="entry name" value="Plant_acyltransferase"/>
</dbReference>
<dbReference type="Pfam" id="PF02458">
    <property type="entry name" value="Transferase"/>
    <property type="match status" value="1"/>
</dbReference>
<dbReference type="EMBL" id="PNBA02000020">
    <property type="protein sequence ID" value="KAG6388801.1"/>
    <property type="molecule type" value="Genomic_DNA"/>
</dbReference>
<reference evidence="3" key="1">
    <citation type="submission" date="2018-01" db="EMBL/GenBank/DDBJ databases">
        <authorList>
            <person name="Mao J.F."/>
        </authorList>
    </citation>
    <scope>NUCLEOTIDE SEQUENCE</scope>
    <source>
        <strain evidence="3">Huo1</strain>
        <tissue evidence="3">Leaf</tissue>
    </source>
</reference>
<proteinExistence type="inferred from homology"/>
<dbReference type="PANTHER" id="PTHR31147">
    <property type="entry name" value="ACYL TRANSFERASE 4"/>
    <property type="match status" value="1"/>
</dbReference>
<evidence type="ECO:0000313" key="3">
    <source>
        <dbReference type="EMBL" id="KAG6388801.1"/>
    </source>
</evidence>
<comment type="caution">
    <text evidence="3">The sequence shown here is derived from an EMBL/GenBank/DDBJ whole genome shotgun (WGS) entry which is preliminary data.</text>
</comment>
<organism evidence="3">
    <name type="scientific">Salvia splendens</name>
    <name type="common">Scarlet sage</name>
    <dbReference type="NCBI Taxonomy" id="180675"/>
    <lineage>
        <taxon>Eukaryota</taxon>
        <taxon>Viridiplantae</taxon>
        <taxon>Streptophyta</taxon>
        <taxon>Embryophyta</taxon>
        <taxon>Tracheophyta</taxon>
        <taxon>Spermatophyta</taxon>
        <taxon>Magnoliopsida</taxon>
        <taxon>eudicotyledons</taxon>
        <taxon>Gunneridae</taxon>
        <taxon>Pentapetalae</taxon>
        <taxon>asterids</taxon>
        <taxon>lamiids</taxon>
        <taxon>Lamiales</taxon>
        <taxon>Lamiaceae</taxon>
        <taxon>Nepetoideae</taxon>
        <taxon>Mentheae</taxon>
        <taxon>Salviinae</taxon>
        <taxon>Salvia</taxon>
        <taxon>Salvia subgen. Calosphace</taxon>
        <taxon>core Calosphace</taxon>
    </lineage>
</organism>
<dbReference type="GO" id="GO:0016740">
    <property type="term" value="F:transferase activity"/>
    <property type="evidence" value="ECO:0007669"/>
    <property type="project" value="UniProtKB-KW"/>
</dbReference>
<dbReference type="Gene3D" id="3.30.559.10">
    <property type="entry name" value="Chloramphenicol acetyltransferase-like domain"/>
    <property type="match status" value="1"/>
</dbReference>
<evidence type="ECO:0000256" key="1">
    <source>
        <dbReference type="ARBA" id="ARBA00009861"/>
    </source>
</evidence>
<accession>A0A8X8W734</accession>
<dbReference type="Proteomes" id="UP000298416">
    <property type="component" value="Unassembled WGS sequence"/>
</dbReference>
<gene>
    <name evidence="3" type="ORF">SASPL_150237</name>
</gene>
<dbReference type="PANTHER" id="PTHR31147:SF66">
    <property type="entry name" value="OS05G0315700 PROTEIN"/>
    <property type="match status" value="1"/>
</dbReference>